<dbReference type="PIRSF" id="PIRSF000451">
    <property type="entry name" value="PKS_III"/>
    <property type="match status" value="1"/>
</dbReference>
<dbReference type="Proteomes" id="UP001524547">
    <property type="component" value="Unassembled WGS sequence"/>
</dbReference>
<evidence type="ECO:0000313" key="5">
    <source>
        <dbReference type="EMBL" id="MCQ8240345.1"/>
    </source>
</evidence>
<dbReference type="PANTHER" id="PTHR11877:SF46">
    <property type="entry name" value="TYPE III POLYKETIDE SYNTHASE A"/>
    <property type="match status" value="1"/>
</dbReference>
<dbReference type="InterPro" id="IPR011141">
    <property type="entry name" value="Polyketide_synthase_type-III"/>
</dbReference>
<reference evidence="5 6" key="1">
    <citation type="submission" date="2022-06" db="EMBL/GenBank/DDBJ databases">
        <title>Rhizosaccharibacter gen. nov. sp. nov. KSS12, endophytic bacteria isolated from sugarcane.</title>
        <authorList>
            <person name="Pitiwittayakul N."/>
        </authorList>
    </citation>
    <scope>NUCLEOTIDE SEQUENCE [LARGE SCALE GENOMIC DNA]</scope>
    <source>
        <strain evidence="5 6">KSS12</strain>
    </source>
</reference>
<evidence type="ECO:0000256" key="2">
    <source>
        <dbReference type="ARBA" id="ARBA00022679"/>
    </source>
</evidence>
<gene>
    <name evidence="5" type="ORF">NFI88_05740</name>
</gene>
<name>A0ABT1VY88_9PROT</name>
<dbReference type="SUPFAM" id="SSF53901">
    <property type="entry name" value="Thiolase-like"/>
    <property type="match status" value="2"/>
</dbReference>
<evidence type="ECO:0000256" key="1">
    <source>
        <dbReference type="ARBA" id="ARBA00005531"/>
    </source>
</evidence>
<accession>A0ABT1VY88</accession>
<dbReference type="Gene3D" id="3.40.47.10">
    <property type="match status" value="2"/>
</dbReference>
<dbReference type="EMBL" id="JAMZEJ010000003">
    <property type="protein sequence ID" value="MCQ8240345.1"/>
    <property type="molecule type" value="Genomic_DNA"/>
</dbReference>
<protein>
    <submittedName>
        <fullName evidence="5">Type III polyketide synthase</fullName>
    </submittedName>
</protein>
<dbReference type="InterPro" id="IPR012328">
    <property type="entry name" value="Chalcone/stilbene_synt_C"/>
</dbReference>
<evidence type="ECO:0000259" key="3">
    <source>
        <dbReference type="Pfam" id="PF00195"/>
    </source>
</evidence>
<feature type="domain" description="Chalcone/stilbene synthase C-terminal" evidence="4">
    <location>
        <begin position="224"/>
        <end position="350"/>
    </location>
</feature>
<dbReference type="InterPro" id="IPR016039">
    <property type="entry name" value="Thiolase-like"/>
</dbReference>
<comment type="similarity">
    <text evidence="1">Belongs to the thiolase-like superfamily. Chalcone/stilbene synthases family.</text>
</comment>
<feature type="domain" description="Chalcone/stilbene synthase N-terminal" evidence="3">
    <location>
        <begin position="3"/>
        <end position="211"/>
    </location>
</feature>
<keyword evidence="6" id="KW-1185">Reference proteome</keyword>
<dbReference type="CDD" id="cd00831">
    <property type="entry name" value="CHS_like"/>
    <property type="match status" value="1"/>
</dbReference>
<organism evidence="5 6">
    <name type="scientific">Rhizosaccharibacter radicis</name>
    <dbReference type="NCBI Taxonomy" id="2782605"/>
    <lineage>
        <taxon>Bacteria</taxon>
        <taxon>Pseudomonadati</taxon>
        <taxon>Pseudomonadota</taxon>
        <taxon>Alphaproteobacteria</taxon>
        <taxon>Acetobacterales</taxon>
        <taxon>Acetobacteraceae</taxon>
        <taxon>Rhizosaccharibacter</taxon>
    </lineage>
</organism>
<dbReference type="PANTHER" id="PTHR11877">
    <property type="entry name" value="HYDROXYMETHYLGLUTARYL-COA SYNTHASE"/>
    <property type="match status" value="1"/>
</dbReference>
<evidence type="ECO:0000259" key="4">
    <source>
        <dbReference type="Pfam" id="PF02797"/>
    </source>
</evidence>
<keyword evidence="2" id="KW-0808">Transferase</keyword>
<sequence length="355" mass="37978">MTQAFLNAIGTATPPHDVHRLFERFALSLLPDDRARALFGRMAARSGMAHRFSVLAPGDDPAGPVLDRDGFYRRGGFPGTRQRLQRYEREALPLALAAVRELGDRLRPRTITHLIVTSCTGFYAPGLDIELVQALDLPDGVERTLIGFMGCHAAFNALRQARHIVRSEPHARVLVLSLELCTLHLQETASTEQILAFLLFADGCGAALVSAELDGLRLDGSHSARLPDTEPLIGWRIGDDGFDMVLSGRVPGAIADALRGNAGQVLGLREGDRPALWAVHPGGRSVLDGVAGGLDLPPDALDGSRAVLHEQGNMSSASILFVLRRLMAAAQPGENGIALGFGPGLTAESLRFTVS</sequence>
<dbReference type="InterPro" id="IPR001099">
    <property type="entry name" value="Chalcone/stilbene_synt_N"/>
</dbReference>
<proteinExistence type="inferred from homology"/>
<dbReference type="Pfam" id="PF00195">
    <property type="entry name" value="Chal_sti_synt_N"/>
    <property type="match status" value="1"/>
</dbReference>
<evidence type="ECO:0000313" key="6">
    <source>
        <dbReference type="Proteomes" id="UP001524547"/>
    </source>
</evidence>
<comment type="caution">
    <text evidence="5">The sequence shown here is derived from an EMBL/GenBank/DDBJ whole genome shotgun (WGS) entry which is preliminary data.</text>
</comment>
<dbReference type="RefSeq" id="WP_422919074.1">
    <property type="nucleotide sequence ID" value="NZ_JAMZEJ010000003.1"/>
</dbReference>
<dbReference type="Pfam" id="PF02797">
    <property type="entry name" value="Chal_sti_synt_C"/>
    <property type="match status" value="1"/>
</dbReference>